<dbReference type="GO" id="GO:0003954">
    <property type="term" value="F:NADH dehydrogenase activity"/>
    <property type="evidence" value="ECO:0007669"/>
    <property type="project" value="TreeGrafter"/>
</dbReference>
<evidence type="ECO:0000256" key="13">
    <source>
        <dbReference type="ARBA" id="ARBA00023078"/>
    </source>
</evidence>
<evidence type="ECO:0000256" key="10">
    <source>
        <dbReference type="ARBA" id="ARBA00022967"/>
    </source>
</evidence>
<dbReference type="GO" id="GO:0015990">
    <property type="term" value="P:electron transport coupled proton transport"/>
    <property type="evidence" value="ECO:0007669"/>
    <property type="project" value="TreeGrafter"/>
</dbReference>
<name>A0A0A7RP73_9MONI</name>
<feature type="transmembrane region" description="Helical" evidence="17">
    <location>
        <begin position="202"/>
        <end position="225"/>
    </location>
</feature>
<evidence type="ECO:0000313" key="20">
    <source>
        <dbReference type="EMBL" id="AJA37518.1"/>
    </source>
</evidence>
<dbReference type="GO" id="GO:0008137">
    <property type="term" value="F:NADH dehydrogenase (ubiquinone) activity"/>
    <property type="evidence" value="ECO:0007669"/>
    <property type="project" value="InterPro"/>
</dbReference>
<feature type="transmembrane region" description="Helical" evidence="17">
    <location>
        <begin position="66"/>
        <end position="85"/>
    </location>
</feature>
<evidence type="ECO:0000256" key="5">
    <source>
        <dbReference type="ARBA" id="ARBA00018648"/>
    </source>
</evidence>
<dbReference type="GO" id="GO:0048038">
    <property type="term" value="F:quinone binding"/>
    <property type="evidence" value="ECO:0007669"/>
    <property type="project" value="UniProtKB-KW"/>
</dbReference>
<dbReference type="EC" id="7.1.1.-" evidence="17"/>
<dbReference type="Pfam" id="PF00361">
    <property type="entry name" value="Proton_antipo_M"/>
    <property type="match status" value="1"/>
</dbReference>
<keyword evidence="6 17" id="KW-0812">Transmembrane</keyword>
<keyword evidence="12 17" id="KW-0520">NAD</keyword>
<feature type="transmembrane region" description="Helical" evidence="17">
    <location>
        <begin position="97"/>
        <end position="120"/>
    </location>
</feature>
<evidence type="ECO:0000256" key="2">
    <source>
        <dbReference type="ARBA" id="ARBA00004454"/>
    </source>
</evidence>
<keyword evidence="11 17" id="KW-1133">Transmembrane helix</keyword>
<feature type="transmembrane region" description="Helical" evidence="17">
    <location>
        <begin position="245"/>
        <end position="276"/>
    </location>
</feature>
<keyword evidence="10" id="KW-1278">Translocase</keyword>
<feature type="non-terminal residue" evidence="20">
    <location>
        <position position="1"/>
    </location>
</feature>
<comment type="caution">
    <text evidence="17">Lacks conserved residue(s) required for the propagation of feature annotation.</text>
</comment>
<comment type="catalytic activity">
    <reaction evidence="16 17">
        <text>a plastoquinone + NADH + (n+1) H(+)(in) = a plastoquinol + NAD(+) + n H(+)(out)</text>
        <dbReference type="Rhea" id="RHEA:42608"/>
        <dbReference type="Rhea" id="RHEA-COMP:9561"/>
        <dbReference type="Rhea" id="RHEA-COMP:9562"/>
        <dbReference type="ChEBI" id="CHEBI:15378"/>
        <dbReference type="ChEBI" id="CHEBI:17757"/>
        <dbReference type="ChEBI" id="CHEBI:57540"/>
        <dbReference type="ChEBI" id="CHEBI:57945"/>
        <dbReference type="ChEBI" id="CHEBI:62192"/>
    </reaction>
</comment>
<dbReference type="PANTHER" id="PTHR42829">
    <property type="entry name" value="NADH-UBIQUINONE OXIDOREDUCTASE CHAIN 5"/>
    <property type="match status" value="1"/>
</dbReference>
<keyword evidence="8 17" id="KW-0521">NADP</keyword>
<evidence type="ECO:0000256" key="8">
    <source>
        <dbReference type="ARBA" id="ARBA00022857"/>
    </source>
</evidence>
<evidence type="ECO:0000256" key="16">
    <source>
        <dbReference type="ARBA" id="ARBA00048026"/>
    </source>
</evidence>
<feature type="domain" description="NADH:ubiquinone/plastoquinone oxidoreductase chloroplast chain 5 C-terminal" evidence="19">
    <location>
        <begin position="121"/>
        <end position="339"/>
    </location>
</feature>
<evidence type="ECO:0000256" key="1">
    <source>
        <dbReference type="ARBA" id="ARBA00004059"/>
    </source>
</evidence>
<dbReference type="InterPro" id="IPR001750">
    <property type="entry name" value="ND/Mrp_TM"/>
</dbReference>
<comment type="similarity">
    <text evidence="3 17">Belongs to the complex I subunit 5 family.</text>
</comment>
<evidence type="ECO:0000259" key="18">
    <source>
        <dbReference type="Pfam" id="PF00361"/>
    </source>
</evidence>
<keyword evidence="13 17" id="KW-0793">Thylakoid</keyword>
<dbReference type="PRINTS" id="PR01435">
    <property type="entry name" value="NPOXDRDTASE5"/>
</dbReference>
<keyword evidence="7 17" id="KW-0874">Quinone</keyword>
<accession>A0A0A7RP73</accession>
<dbReference type="Pfam" id="PF01010">
    <property type="entry name" value="Proton_antipo_C"/>
    <property type="match status" value="1"/>
</dbReference>
<keyword evidence="17 20" id="KW-0150">Chloroplast</keyword>
<organism evidence="20">
    <name type="scientific">Vaginularia trichoidea</name>
    <dbReference type="NCBI Taxonomy" id="474354"/>
    <lineage>
        <taxon>Eukaryota</taxon>
        <taxon>Viridiplantae</taxon>
        <taxon>Streptophyta</taxon>
        <taxon>Embryophyta</taxon>
        <taxon>Tracheophyta</taxon>
        <taxon>Polypodiopsida</taxon>
        <taxon>Polypodiidae</taxon>
        <taxon>Polypodiales</taxon>
        <taxon>Pteridineae</taxon>
        <taxon>Pteridaceae</taxon>
        <taxon>Vittarioideae</taxon>
        <taxon>Vaginularia</taxon>
    </lineage>
</organism>
<geneLocation type="chloroplast" evidence="20"/>
<keyword evidence="17" id="KW-0813">Transport</keyword>
<sequence>GYMVLALGIGAYQSALFHLITHAYSKALLFLSAGSAIHLVEKLVGYSPKRSQNMFIMGGLRKYMPITGTTFLTGTLSLCGMPPLACFWSKDEIITASWLYSPFLGLITSITAGLTAFYMCRVYFLTFEGNFRVLKIDFVNFKQSFSLSDDINLWGRTKMKIPITMLTRFDSLGAETTSFYNLKQIENKDKISNNSKLEESDLTLTIPLIVLSIPVILVGLLGVGLTDEKNTIGFFLNNDLDLSQAHQFFVTLTEIVINSFGSITISFVAMFVSFYINKMYIYGTSDIKKDIKNKAKEPVRFIKKLNSLAFLLELWSINRGYIDYFYNIYFLRFLRVLSNKSL</sequence>
<dbReference type="InterPro" id="IPR003945">
    <property type="entry name" value="NU5C-like"/>
</dbReference>
<dbReference type="GO" id="GO:0042773">
    <property type="term" value="P:ATP synthesis coupled electron transport"/>
    <property type="evidence" value="ECO:0007669"/>
    <property type="project" value="InterPro"/>
</dbReference>
<dbReference type="EMBL" id="KM278227">
    <property type="protein sequence ID" value="AJA37518.1"/>
    <property type="molecule type" value="Genomic_DNA"/>
</dbReference>
<evidence type="ECO:0000256" key="12">
    <source>
        <dbReference type="ARBA" id="ARBA00023027"/>
    </source>
</evidence>
<proteinExistence type="inferred from homology"/>
<dbReference type="GO" id="GO:0009535">
    <property type="term" value="C:chloroplast thylakoid membrane"/>
    <property type="evidence" value="ECO:0007669"/>
    <property type="project" value="UniProtKB-SubCell"/>
</dbReference>
<feature type="non-terminal residue" evidence="20">
    <location>
        <position position="342"/>
    </location>
</feature>
<gene>
    <name evidence="17 20" type="primary">ndhF</name>
</gene>
<evidence type="ECO:0000256" key="6">
    <source>
        <dbReference type="ARBA" id="ARBA00022692"/>
    </source>
</evidence>
<comment type="catalytic activity">
    <reaction evidence="15 17">
        <text>a plastoquinone + NADPH + (n+1) H(+)(in) = a plastoquinol + NADP(+) + n H(+)(out)</text>
        <dbReference type="Rhea" id="RHEA:42612"/>
        <dbReference type="Rhea" id="RHEA-COMP:9561"/>
        <dbReference type="Rhea" id="RHEA-COMP:9562"/>
        <dbReference type="ChEBI" id="CHEBI:15378"/>
        <dbReference type="ChEBI" id="CHEBI:17757"/>
        <dbReference type="ChEBI" id="CHEBI:57783"/>
        <dbReference type="ChEBI" id="CHEBI:58349"/>
        <dbReference type="ChEBI" id="CHEBI:62192"/>
    </reaction>
</comment>
<reference evidence="20" key="1">
    <citation type="submission" date="2014-08" db="EMBL/GenBank/DDBJ databases">
        <title>A molecular phylogeny of eastern asian vittarioid ferns (Pteridaceae).</title>
        <authorList>
            <person name="Chen C.-W."/>
        </authorList>
    </citation>
    <scope>NUCLEOTIDE SEQUENCE</scope>
</reference>
<evidence type="ECO:0000256" key="4">
    <source>
        <dbReference type="ARBA" id="ARBA00011199"/>
    </source>
</evidence>
<dbReference type="PANTHER" id="PTHR42829:SF2">
    <property type="entry name" value="NADH-UBIQUINONE OXIDOREDUCTASE CHAIN 5"/>
    <property type="match status" value="1"/>
</dbReference>
<feature type="domain" description="NADH:quinone oxidoreductase/Mrp antiporter transmembrane" evidence="18">
    <location>
        <begin position="1"/>
        <end position="115"/>
    </location>
</feature>
<comment type="function">
    <text evidence="1 17">NDH shuttles electrons from NAD(P)H:plastoquinone, via FMN and iron-sulfur (Fe-S) centers, to quinones in the photosynthetic chain and possibly in a chloroplast respiratory chain. The immediate electron acceptor for the enzyme in this species is believed to be plastoquinone. Couples the redox reaction to proton translocation, and thus conserves the redox energy in a proton gradient.</text>
</comment>
<evidence type="ECO:0000256" key="15">
    <source>
        <dbReference type="ARBA" id="ARBA00047726"/>
    </source>
</evidence>
<evidence type="ECO:0000259" key="19">
    <source>
        <dbReference type="Pfam" id="PF01010"/>
    </source>
</evidence>
<dbReference type="InterPro" id="IPR002128">
    <property type="entry name" value="NADH_UbQ_OxRdtase_chlpt_su5_C"/>
</dbReference>
<keyword evidence="14 17" id="KW-0472">Membrane</keyword>
<evidence type="ECO:0000256" key="7">
    <source>
        <dbReference type="ARBA" id="ARBA00022719"/>
    </source>
</evidence>
<comment type="subunit">
    <text evidence="4 17">NDH is composed of at least 16 different subunits, 5 of which are encoded in the nucleus.</text>
</comment>
<evidence type="ECO:0000256" key="17">
    <source>
        <dbReference type="RuleBase" id="RU364062"/>
    </source>
</evidence>
<evidence type="ECO:0000256" key="11">
    <source>
        <dbReference type="ARBA" id="ARBA00022989"/>
    </source>
</evidence>
<evidence type="ECO:0000256" key="3">
    <source>
        <dbReference type="ARBA" id="ARBA00008200"/>
    </source>
</evidence>
<keyword evidence="17 20" id="KW-0934">Plastid</keyword>
<evidence type="ECO:0000256" key="14">
    <source>
        <dbReference type="ARBA" id="ARBA00023136"/>
    </source>
</evidence>
<comment type="subcellular location">
    <subcellularLocation>
        <location evidence="2 17">Plastid</location>
        <location evidence="2 17">Chloroplast thylakoid membrane</location>
        <topology evidence="2 17">Multi-pass membrane protein</topology>
    </subcellularLocation>
</comment>
<keyword evidence="9 17" id="KW-0618">Plastoquinone</keyword>
<protein>
    <recommendedName>
        <fullName evidence="5 17">NAD(P)H-quinone oxidoreductase subunit 5, chloroplastic</fullName>
        <ecNumber evidence="17">7.1.1.-</ecNumber>
    </recommendedName>
    <alternativeName>
        <fullName evidence="17">NADH-plastoquinone oxidoreductase subunit 5</fullName>
    </alternativeName>
</protein>
<evidence type="ECO:0000256" key="9">
    <source>
        <dbReference type="ARBA" id="ARBA00022957"/>
    </source>
</evidence>
<dbReference type="AlphaFoldDB" id="A0A0A7RP73"/>